<dbReference type="GO" id="GO:0005654">
    <property type="term" value="C:nucleoplasm"/>
    <property type="evidence" value="ECO:0007669"/>
    <property type="project" value="TreeGrafter"/>
</dbReference>
<dbReference type="GO" id="GO:0004857">
    <property type="term" value="F:enzyme inhibitor activity"/>
    <property type="evidence" value="ECO:0007669"/>
    <property type="project" value="TreeGrafter"/>
</dbReference>
<proteinExistence type="predicted"/>
<keyword evidence="3" id="KW-1185">Reference proteome</keyword>
<dbReference type="Proteomes" id="UP000692954">
    <property type="component" value="Unassembled WGS sequence"/>
</dbReference>
<dbReference type="OrthoDB" id="311172at2759"/>
<name>A0A8S1KML5_9CILI</name>
<gene>
    <name evidence="2" type="ORF">PSON_ATCC_30995.1.T0090200</name>
</gene>
<dbReference type="GO" id="GO:1901135">
    <property type="term" value="P:carbohydrate derivative metabolic process"/>
    <property type="evidence" value="ECO:0007669"/>
    <property type="project" value="InterPro"/>
</dbReference>
<dbReference type="GO" id="GO:0009750">
    <property type="term" value="P:response to fructose"/>
    <property type="evidence" value="ECO:0007669"/>
    <property type="project" value="TreeGrafter"/>
</dbReference>
<dbReference type="GO" id="GO:0030246">
    <property type="term" value="F:carbohydrate binding"/>
    <property type="evidence" value="ECO:0007669"/>
    <property type="project" value="TreeGrafter"/>
</dbReference>
<evidence type="ECO:0000313" key="2">
    <source>
        <dbReference type="EMBL" id="CAD8055353.1"/>
    </source>
</evidence>
<dbReference type="GO" id="GO:0019899">
    <property type="term" value="F:enzyme binding"/>
    <property type="evidence" value="ECO:0007669"/>
    <property type="project" value="TreeGrafter"/>
</dbReference>
<protein>
    <recommendedName>
        <fullName evidence="1">SIS domain-containing protein</fullName>
    </recommendedName>
</protein>
<evidence type="ECO:0000313" key="3">
    <source>
        <dbReference type="Proteomes" id="UP000692954"/>
    </source>
</evidence>
<dbReference type="AlphaFoldDB" id="A0A8S1KML5"/>
<evidence type="ECO:0000259" key="1">
    <source>
        <dbReference type="PROSITE" id="PS51464"/>
    </source>
</evidence>
<sequence length="521" mass="59994">MNYKDFLEISGQFSLGGLITEQSHPHTVGLSELAKSDLKSGIQRMKDLDMHVFDVLMNKLDQLEEMNKMVLDTWSNGNRVFICGCGSTGRLALTLETLYRQITKQTNVISFMAGGDVAIIASVEDFEDHPEFGAQQLNELGFKEGDLLISSTEGGETPWVIGAVQEASKIGKPFFLYCNPDEVLTVQRSQDVFNNPDIYKINLTVGHQAITGSTRMQCSTVLTYAIGLAILCQENFTDYATNSIKNVRQYYESIDAFEFISKFIELEADCYLKKEYVFYRSKPNIAINILTDTTERCPTFSLHPFESILDNPINPSWSYFVMDVDQEVYKNSLDAWEQLLYGRQPRALSSNYWHKYQHKVGLEKLLSHDISQDQIERRIKYAEGNHYQFKIIYDQNNLEMSWEFLSPNLERIHFSKIKAINDVLGQNIVLKCLINIHSTLLMGRIGRYQSNIMIYVRPTNNKLIDRAIRYVLYLLKQNNILNENITYALVCENLFEEIKTLVYGESIVLKTFERVKKLFLL</sequence>
<dbReference type="PANTHER" id="PTHR10088:SF4">
    <property type="entry name" value="GLUCOKINASE REGULATORY PROTEIN"/>
    <property type="match status" value="1"/>
</dbReference>
<comment type="caution">
    <text evidence="2">The sequence shown here is derived from an EMBL/GenBank/DDBJ whole genome shotgun (WGS) entry which is preliminary data.</text>
</comment>
<accession>A0A8S1KML5</accession>
<dbReference type="Pfam" id="PF22645">
    <property type="entry name" value="GKRP_SIS_N"/>
    <property type="match status" value="1"/>
</dbReference>
<dbReference type="GO" id="GO:0005829">
    <property type="term" value="C:cytosol"/>
    <property type="evidence" value="ECO:0007669"/>
    <property type="project" value="TreeGrafter"/>
</dbReference>
<dbReference type="InterPro" id="IPR040190">
    <property type="entry name" value="MURQ/GCKR"/>
</dbReference>
<dbReference type="EMBL" id="CAJJDN010000009">
    <property type="protein sequence ID" value="CAD8055353.1"/>
    <property type="molecule type" value="Genomic_DNA"/>
</dbReference>
<organism evidence="2 3">
    <name type="scientific">Paramecium sonneborni</name>
    <dbReference type="NCBI Taxonomy" id="65129"/>
    <lineage>
        <taxon>Eukaryota</taxon>
        <taxon>Sar</taxon>
        <taxon>Alveolata</taxon>
        <taxon>Ciliophora</taxon>
        <taxon>Intramacronucleata</taxon>
        <taxon>Oligohymenophorea</taxon>
        <taxon>Peniculida</taxon>
        <taxon>Parameciidae</taxon>
        <taxon>Paramecium</taxon>
    </lineage>
</organism>
<dbReference type="GO" id="GO:0070095">
    <property type="term" value="F:fructose-6-phosphate binding"/>
    <property type="evidence" value="ECO:0007669"/>
    <property type="project" value="TreeGrafter"/>
</dbReference>
<dbReference type="PANTHER" id="PTHR10088">
    <property type="entry name" value="GLUCOKINASE REGULATORY PROTEIN"/>
    <property type="match status" value="1"/>
</dbReference>
<reference evidence="2" key="1">
    <citation type="submission" date="2021-01" db="EMBL/GenBank/DDBJ databases">
        <authorList>
            <consortium name="Genoscope - CEA"/>
            <person name="William W."/>
        </authorList>
    </citation>
    <scope>NUCLEOTIDE SEQUENCE</scope>
</reference>
<dbReference type="GO" id="GO:0042593">
    <property type="term" value="P:glucose homeostasis"/>
    <property type="evidence" value="ECO:0007669"/>
    <property type="project" value="TreeGrafter"/>
</dbReference>
<dbReference type="InterPro" id="IPR001347">
    <property type="entry name" value="SIS_dom"/>
</dbReference>
<dbReference type="PROSITE" id="PS51464">
    <property type="entry name" value="SIS"/>
    <property type="match status" value="1"/>
</dbReference>
<feature type="domain" description="SIS" evidence="1">
    <location>
        <begin position="70"/>
        <end position="241"/>
    </location>
</feature>